<organism evidence="1 2">
    <name type="scientific">Araneus ventricosus</name>
    <name type="common">Orbweaver spider</name>
    <name type="synonym">Epeira ventricosa</name>
    <dbReference type="NCBI Taxonomy" id="182803"/>
    <lineage>
        <taxon>Eukaryota</taxon>
        <taxon>Metazoa</taxon>
        <taxon>Ecdysozoa</taxon>
        <taxon>Arthropoda</taxon>
        <taxon>Chelicerata</taxon>
        <taxon>Arachnida</taxon>
        <taxon>Araneae</taxon>
        <taxon>Araneomorphae</taxon>
        <taxon>Entelegynae</taxon>
        <taxon>Araneoidea</taxon>
        <taxon>Araneidae</taxon>
        <taxon>Araneus</taxon>
    </lineage>
</organism>
<comment type="caution">
    <text evidence="1">The sequence shown here is derived from an EMBL/GenBank/DDBJ whole genome shotgun (WGS) entry which is preliminary data.</text>
</comment>
<name>A0A4Y2LB83_ARAVE</name>
<proteinExistence type="predicted"/>
<accession>A0A4Y2LB83</accession>
<evidence type="ECO:0000313" key="2">
    <source>
        <dbReference type="Proteomes" id="UP000499080"/>
    </source>
</evidence>
<gene>
    <name evidence="1" type="ORF">AVEN_2005_1</name>
</gene>
<dbReference type="Proteomes" id="UP000499080">
    <property type="component" value="Unassembled WGS sequence"/>
</dbReference>
<dbReference type="AlphaFoldDB" id="A0A4Y2LB83"/>
<evidence type="ECO:0000313" key="1">
    <source>
        <dbReference type="EMBL" id="GBN11093.1"/>
    </source>
</evidence>
<protein>
    <submittedName>
        <fullName evidence="1">Uncharacterized protein</fullName>
    </submittedName>
</protein>
<dbReference type="OrthoDB" id="6359943at2759"/>
<sequence length="112" mass="12920">MFCEIFVSDCKGIPSLTIEGMRFFNSSSSDELWQLPELTKRIVLLTKRSLYLPDDVLSLFFELDVSDGDIQSLPGEIHAVYPASRCIKPSSTMKEDFRLLYQEQKLYVTHYS</sequence>
<reference evidence="1 2" key="1">
    <citation type="journal article" date="2019" name="Sci. Rep.">
        <title>Orb-weaving spider Araneus ventricosus genome elucidates the spidroin gene catalogue.</title>
        <authorList>
            <person name="Kono N."/>
            <person name="Nakamura H."/>
            <person name="Ohtoshi R."/>
            <person name="Moran D.A.P."/>
            <person name="Shinohara A."/>
            <person name="Yoshida Y."/>
            <person name="Fujiwara M."/>
            <person name="Mori M."/>
            <person name="Tomita M."/>
            <person name="Arakawa K."/>
        </authorList>
    </citation>
    <scope>NUCLEOTIDE SEQUENCE [LARGE SCALE GENOMIC DNA]</scope>
</reference>
<dbReference type="EMBL" id="BGPR01005537">
    <property type="protein sequence ID" value="GBN11093.1"/>
    <property type="molecule type" value="Genomic_DNA"/>
</dbReference>
<keyword evidence="2" id="KW-1185">Reference proteome</keyword>